<feature type="transmembrane region" description="Helical" evidence="1">
    <location>
        <begin position="6"/>
        <end position="26"/>
    </location>
</feature>
<reference evidence="2 3" key="1">
    <citation type="journal article" date="2019" name="Int. J. Syst. Evol. Microbiol.">
        <title>The Global Catalogue of Microorganisms (GCM) 10K type strain sequencing project: providing services to taxonomists for standard genome sequencing and annotation.</title>
        <authorList>
            <consortium name="The Broad Institute Genomics Platform"/>
            <consortium name="The Broad Institute Genome Sequencing Center for Infectious Disease"/>
            <person name="Wu L."/>
            <person name="Ma J."/>
        </authorList>
    </citation>
    <scope>NUCLEOTIDE SEQUENCE [LARGE SCALE GENOMIC DNA]</scope>
    <source>
        <strain evidence="2 3">JCM 9731</strain>
    </source>
</reference>
<keyword evidence="1" id="KW-0812">Transmembrane</keyword>
<gene>
    <name evidence="2" type="ORF">GCM10008967_36900</name>
</gene>
<dbReference type="EMBL" id="BAAADJ010000061">
    <property type="protein sequence ID" value="GAA0343041.1"/>
    <property type="molecule type" value="Genomic_DNA"/>
</dbReference>
<dbReference type="RefSeq" id="WP_343802445.1">
    <property type="nucleotide sequence ID" value="NZ_BAAADJ010000061.1"/>
</dbReference>
<evidence type="ECO:0000256" key="1">
    <source>
        <dbReference type="SAM" id="Phobius"/>
    </source>
</evidence>
<keyword evidence="1" id="KW-1133">Transmembrane helix</keyword>
<dbReference type="Proteomes" id="UP001500782">
    <property type="component" value="Unassembled WGS sequence"/>
</dbReference>
<protein>
    <recommendedName>
        <fullName evidence="4">Helix-turn-helix domain-containing protein</fullName>
    </recommendedName>
</protein>
<evidence type="ECO:0000313" key="3">
    <source>
        <dbReference type="Proteomes" id="UP001500782"/>
    </source>
</evidence>
<keyword evidence="3" id="KW-1185">Reference proteome</keyword>
<evidence type="ECO:0000313" key="2">
    <source>
        <dbReference type="EMBL" id="GAA0343041.1"/>
    </source>
</evidence>
<evidence type="ECO:0008006" key="4">
    <source>
        <dbReference type="Google" id="ProtNLM"/>
    </source>
</evidence>
<proteinExistence type="predicted"/>
<accession>A0ABN0WQ15</accession>
<keyword evidence="1" id="KW-0472">Membrane</keyword>
<sequence length="127" mass="14545">MNNKNIGVIVLGISMIISSFFIASAIDRIYIPDFDFSGNAIAGAIYSLNDQEQPSDQNKIDYRGTSYFYQSDLAEYLGMEYSDLKELLEKEEFDIPYIKINTQYIFYKDAVDQWLLEKQASFSVGDS</sequence>
<comment type="caution">
    <text evidence="2">The sequence shown here is derived from an EMBL/GenBank/DDBJ whole genome shotgun (WGS) entry which is preliminary data.</text>
</comment>
<name>A0ABN0WQ15_9BACI</name>
<organism evidence="2 3">
    <name type="scientific">Bacillus carboniphilus</name>
    <dbReference type="NCBI Taxonomy" id="86663"/>
    <lineage>
        <taxon>Bacteria</taxon>
        <taxon>Bacillati</taxon>
        <taxon>Bacillota</taxon>
        <taxon>Bacilli</taxon>
        <taxon>Bacillales</taxon>
        <taxon>Bacillaceae</taxon>
        <taxon>Bacillus</taxon>
    </lineage>
</organism>